<dbReference type="Proteomes" id="UP000070121">
    <property type="component" value="Unassembled WGS sequence"/>
</dbReference>
<feature type="region of interest" description="Disordered" evidence="1">
    <location>
        <begin position="66"/>
        <end position="133"/>
    </location>
</feature>
<evidence type="ECO:0000313" key="2">
    <source>
        <dbReference type="EMBL" id="KXH64218.1"/>
    </source>
</evidence>
<organism evidence="2 3">
    <name type="scientific">Colletotrichum salicis</name>
    <dbReference type="NCBI Taxonomy" id="1209931"/>
    <lineage>
        <taxon>Eukaryota</taxon>
        <taxon>Fungi</taxon>
        <taxon>Dikarya</taxon>
        <taxon>Ascomycota</taxon>
        <taxon>Pezizomycotina</taxon>
        <taxon>Sordariomycetes</taxon>
        <taxon>Hypocreomycetidae</taxon>
        <taxon>Glomerellales</taxon>
        <taxon>Glomerellaceae</taxon>
        <taxon>Colletotrichum</taxon>
        <taxon>Colletotrichum acutatum species complex</taxon>
    </lineage>
</organism>
<feature type="compositionally biased region" description="Polar residues" evidence="1">
    <location>
        <begin position="88"/>
        <end position="107"/>
    </location>
</feature>
<proteinExistence type="predicted"/>
<dbReference type="EMBL" id="JFFI01001000">
    <property type="protein sequence ID" value="KXH64218.1"/>
    <property type="molecule type" value="Genomic_DNA"/>
</dbReference>
<accession>A0A135UUY6</accession>
<evidence type="ECO:0000313" key="3">
    <source>
        <dbReference type="Proteomes" id="UP000070121"/>
    </source>
</evidence>
<name>A0A135UUY6_9PEZI</name>
<dbReference type="OrthoDB" id="4809133at2759"/>
<feature type="compositionally biased region" description="Basic and acidic residues" evidence="1">
    <location>
        <begin position="73"/>
        <end position="87"/>
    </location>
</feature>
<protein>
    <submittedName>
        <fullName evidence="2">Uncharacterized protein</fullName>
    </submittedName>
</protein>
<reference evidence="2 3" key="1">
    <citation type="submission" date="2014-02" db="EMBL/GenBank/DDBJ databases">
        <title>The genome sequence of Colletotrichum salicis CBS 607.94.</title>
        <authorList>
            <person name="Baroncelli R."/>
            <person name="Thon M.R."/>
        </authorList>
    </citation>
    <scope>NUCLEOTIDE SEQUENCE [LARGE SCALE GENOMIC DNA]</scope>
    <source>
        <strain evidence="2 3">CBS 607.94</strain>
    </source>
</reference>
<sequence>MDWSEEQMSSFDAEWLTNAADRLGISFPNEWNKCRLECGPQEDHVAEYIAQLLLLLLLRYLPQSAQPQSHSHPSMEVHPPQELDTNQRNRTHSFSCGGSKTSPSISALSRPGARQATESYSTALPTSPRSTSTIRAPFESHRVSASSTLRSLTFTTCSTDRSSIKNTLQATPKIISFEYHARPSTAQNTRKTRTRDGLLTPRMLCQLLSNNLDRTEPPLRNGRGERVSAVLPEFHRQLRMLVIDFPVGEDESIWWKREATITNMRGFRLLKHLSIDAGSITCRSQGGGITVNDLDELIPEKLESLVITRVGECFDHLMQTSLPELARELRNGRSSSLQ</sequence>
<feature type="compositionally biased region" description="Polar residues" evidence="1">
    <location>
        <begin position="116"/>
        <end position="133"/>
    </location>
</feature>
<evidence type="ECO:0000256" key="1">
    <source>
        <dbReference type="SAM" id="MobiDB-lite"/>
    </source>
</evidence>
<gene>
    <name evidence="2" type="ORF">CSAL01_12682</name>
</gene>
<dbReference type="AlphaFoldDB" id="A0A135UUY6"/>
<keyword evidence="3" id="KW-1185">Reference proteome</keyword>
<comment type="caution">
    <text evidence="2">The sequence shown here is derived from an EMBL/GenBank/DDBJ whole genome shotgun (WGS) entry which is preliminary data.</text>
</comment>